<dbReference type="RefSeq" id="WP_238713464.1">
    <property type="nucleotide sequence ID" value="NZ_JAEPBH010000016.1"/>
</dbReference>
<evidence type="ECO:0000259" key="1">
    <source>
        <dbReference type="Pfam" id="PF00535"/>
    </source>
</evidence>
<accession>A0A8K0XX36</accession>
<dbReference type="PANTHER" id="PTHR43685">
    <property type="entry name" value="GLYCOSYLTRANSFERASE"/>
    <property type="match status" value="1"/>
</dbReference>
<dbReference type="Pfam" id="PF00535">
    <property type="entry name" value="Glycos_transf_2"/>
    <property type="match status" value="1"/>
</dbReference>
<keyword evidence="3" id="KW-1185">Reference proteome</keyword>
<protein>
    <submittedName>
        <fullName evidence="2">Glycosyltransferase family 2 protein</fullName>
    </submittedName>
</protein>
<gene>
    <name evidence="2" type="ORF">JJB97_07805</name>
</gene>
<dbReference type="CDD" id="cd04185">
    <property type="entry name" value="GT_2_like_b"/>
    <property type="match status" value="1"/>
</dbReference>
<dbReference type="Proteomes" id="UP000659047">
    <property type="component" value="Unassembled WGS sequence"/>
</dbReference>
<dbReference type="InterPro" id="IPR029044">
    <property type="entry name" value="Nucleotide-diphossugar_trans"/>
</dbReference>
<dbReference type="InterPro" id="IPR050834">
    <property type="entry name" value="Glycosyltransf_2"/>
</dbReference>
<organism evidence="2 3">
    <name type="scientific">Tenebrionibacter intestinalis</name>
    <dbReference type="NCBI Taxonomy" id="2799638"/>
    <lineage>
        <taxon>Bacteria</taxon>
        <taxon>Pseudomonadati</taxon>
        <taxon>Pseudomonadota</taxon>
        <taxon>Gammaproteobacteria</taxon>
        <taxon>Enterobacterales</taxon>
        <taxon>Enterobacteriaceae</taxon>
        <taxon>Tenebrionibacter/Tenebrionicola group</taxon>
        <taxon>Tenebrionibacter</taxon>
    </lineage>
</organism>
<dbReference type="InterPro" id="IPR001173">
    <property type="entry name" value="Glyco_trans_2-like"/>
</dbReference>
<name>A0A8K0XX36_9ENTR</name>
<sequence length="305" mass="35012">MLTNKSVIAVIVTYKRKNFLKSIIKSLSEQTVNIEKILVIDNNSSDGTEELVRNIIRNNQNISYHNTGDNLGGAGGFRYGFTKALEFNFDYLWLMDDDLLPEIDCLEKLLENCQGSGIFQPMRYDKSGNCAELSPLEYNLTNPFLIRSKTKTVKEAVLEGTINTESIFEIHSVPFEGPLITRDIIDSIGLPNAKFFIFNDDLDYSIRAKKKGYTIKCVPKAKAIRLLDNNLSADLSSWKGYFMWRNYFYINRTYGENFFVRIKPYWLSAAVFTYSLLKFDLAACKVIYHAFCDSKKLTNSELYKP</sequence>
<evidence type="ECO:0000313" key="2">
    <source>
        <dbReference type="EMBL" id="MBK4715233.1"/>
    </source>
</evidence>
<feature type="domain" description="Glycosyltransferase 2-like" evidence="1">
    <location>
        <begin position="10"/>
        <end position="137"/>
    </location>
</feature>
<reference evidence="2" key="1">
    <citation type="submission" date="2021-01" db="EMBL/GenBank/DDBJ databases">
        <title>Intestinitalea alba gen. nov., sp. nov., a novel genus of the family Enterobacteriaceae, isolated from the gut of the plastic-eating mealworm Tenebrio molitor L.</title>
        <authorList>
            <person name="Yang Y."/>
        </authorList>
    </citation>
    <scope>NUCLEOTIDE SEQUENCE</scope>
    <source>
        <strain evidence="2">BIT-L3</strain>
    </source>
</reference>
<proteinExistence type="predicted"/>
<dbReference type="Gene3D" id="3.90.550.10">
    <property type="entry name" value="Spore Coat Polysaccharide Biosynthesis Protein SpsA, Chain A"/>
    <property type="match status" value="1"/>
</dbReference>
<dbReference type="AlphaFoldDB" id="A0A8K0XX36"/>
<comment type="caution">
    <text evidence="2">The sequence shown here is derived from an EMBL/GenBank/DDBJ whole genome shotgun (WGS) entry which is preliminary data.</text>
</comment>
<dbReference type="SUPFAM" id="SSF53448">
    <property type="entry name" value="Nucleotide-diphospho-sugar transferases"/>
    <property type="match status" value="1"/>
</dbReference>
<dbReference type="EMBL" id="JAEPBH010000016">
    <property type="protein sequence ID" value="MBK4715233.1"/>
    <property type="molecule type" value="Genomic_DNA"/>
</dbReference>
<dbReference type="PANTHER" id="PTHR43685:SF2">
    <property type="entry name" value="GLYCOSYLTRANSFERASE 2-LIKE DOMAIN-CONTAINING PROTEIN"/>
    <property type="match status" value="1"/>
</dbReference>
<evidence type="ECO:0000313" key="3">
    <source>
        <dbReference type="Proteomes" id="UP000659047"/>
    </source>
</evidence>